<comment type="caution">
    <text evidence="1">The sequence shown here is derived from an EMBL/GenBank/DDBJ whole genome shotgun (WGS) entry which is preliminary data.</text>
</comment>
<dbReference type="AlphaFoldDB" id="A0AAW2GRN7"/>
<evidence type="ECO:0000313" key="2">
    <source>
        <dbReference type="Proteomes" id="UP001430953"/>
    </source>
</evidence>
<protein>
    <recommendedName>
        <fullName evidence="3">Ribosomal protein S10</fullName>
    </recommendedName>
</protein>
<evidence type="ECO:0000313" key="1">
    <source>
        <dbReference type="EMBL" id="KAL0129860.1"/>
    </source>
</evidence>
<proteinExistence type="predicted"/>
<dbReference type="Proteomes" id="UP001430953">
    <property type="component" value="Unassembled WGS sequence"/>
</dbReference>
<name>A0AAW2GRN7_9HYME</name>
<reference evidence="1 2" key="1">
    <citation type="submission" date="2023-03" db="EMBL/GenBank/DDBJ databases">
        <title>High recombination rates correlate with genetic variation in Cardiocondyla obscurior ants.</title>
        <authorList>
            <person name="Errbii M."/>
        </authorList>
    </citation>
    <scope>NUCLEOTIDE SEQUENCE [LARGE SCALE GENOMIC DNA]</scope>
    <source>
        <strain evidence="1">Alpha-2009</strain>
        <tissue evidence="1">Whole body</tissue>
    </source>
</reference>
<organism evidence="1 2">
    <name type="scientific">Cardiocondyla obscurior</name>
    <dbReference type="NCBI Taxonomy" id="286306"/>
    <lineage>
        <taxon>Eukaryota</taxon>
        <taxon>Metazoa</taxon>
        <taxon>Ecdysozoa</taxon>
        <taxon>Arthropoda</taxon>
        <taxon>Hexapoda</taxon>
        <taxon>Insecta</taxon>
        <taxon>Pterygota</taxon>
        <taxon>Neoptera</taxon>
        <taxon>Endopterygota</taxon>
        <taxon>Hymenoptera</taxon>
        <taxon>Apocrita</taxon>
        <taxon>Aculeata</taxon>
        <taxon>Formicoidea</taxon>
        <taxon>Formicidae</taxon>
        <taxon>Myrmicinae</taxon>
        <taxon>Cardiocondyla</taxon>
    </lineage>
</organism>
<accession>A0AAW2GRN7</accession>
<gene>
    <name evidence="1" type="ORF">PUN28_001846</name>
</gene>
<sequence>MAPKDLAAGLRSPVCLKTLRVIISRARRASQQRELPEKSQLLTKYRFSVTQRGETSLSSYERISKEEKCHDLEITITKLLLPNYQIIITKSEIKEF</sequence>
<keyword evidence="2" id="KW-1185">Reference proteome</keyword>
<evidence type="ECO:0008006" key="3">
    <source>
        <dbReference type="Google" id="ProtNLM"/>
    </source>
</evidence>
<dbReference type="EMBL" id="JADYXP020000002">
    <property type="protein sequence ID" value="KAL0129860.1"/>
    <property type="molecule type" value="Genomic_DNA"/>
</dbReference>